<dbReference type="HOGENOM" id="CLU_1602499_0_0_1"/>
<dbReference type="AlphaFoldDB" id="A0A0D2FY73"/>
<evidence type="ECO:0000313" key="3">
    <source>
        <dbReference type="Proteomes" id="UP000053789"/>
    </source>
</evidence>
<reference evidence="2" key="1">
    <citation type="submission" date="2015-01" db="EMBL/GenBank/DDBJ databases">
        <title>The Genome Sequence of Cladophialophora bantiana CBS 173.52.</title>
        <authorList>
            <consortium name="The Broad Institute Genomics Platform"/>
            <person name="Cuomo C."/>
            <person name="de Hoog S."/>
            <person name="Gorbushina A."/>
            <person name="Stielow B."/>
            <person name="Teixiera M."/>
            <person name="Abouelleil A."/>
            <person name="Chapman S.B."/>
            <person name="Priest M."/>
            <person name="Young S.K."/>
            <person name="Wortman J."/>
            <person name="Nusbaum C."/>
            <person name="Birren B."/>
        </authorList>
    </citation>
    <scope>NUCLEOTIDE SEQUENCE [LARGE SCALE GENOMIC DNA]</scope>
    <source>
        <strain evidence="2">CBS 173.52</strain>
    </source>
</reference>
<dbReference type="VEuPathDB" id="FungiDB:Z519_08308"/>
<evidence type="ECO:0000256" key="1">
    <source>
        <dbReference type="SAM" id="MobiDB-lite"/>
    </source>
</evidence>
<proteinExistence type="predicted"/>
<sequence>MAGGASKQDVGGSQGATHFKIVNIDDEGRGTSTPSGQHRDHVNTQMQLLALRKTEPATVVSADHLKTSVASAGPATGLSSAGNAGTYVRHRESAKRSMGFPQVGLPHEKSDPRVARRILETLRSEGNKEQQVLLEDQDEDSSRLGLTKIVTLGKLYSVILSDPRGF</sequence>
<dbReference type="RefSeq" id="XP_016618081.1">
    <property type="nucleotide sequence ID" value="XM_016766036.1"/>
</dbReference>
<accession>A0A0D2FY73</accession>
<dbReference type="GeneID" id="27701236"/>
<dbReference type="EMBL" id="KN846991">
    <property type="protein sequence ID" value="KIW91412.1"/>
    <property type="molecule type" value="Genomic_DNA"/>
</dbReference>
<feature type="region of interest" description="Disordered" evidence="1">
    <location>
        <begin position="1"/>
        <end position="41"/>
    </location>
</feature>
<name>A0A0D2FY73_CLAB1</name>
<organism evidence="2 3">
    <name type="scientific">Cladophialophora bantiana (strain ATCC 10958 / CBS 173.52 / CDC B-1940 / NIH 8579)</name>
    <name type="common">Xylohypha bantiana</name>
    <dbReference type="NCBI Taxonomy" id="1442370"/>
    <lineage>
        <taxon>Eukaryota</taxon>
        <taxon>Fungi</taxon>
        <taxon>Dikarya</taxon>
        <taxon>Ascomycota</taxon>
        <taxon>Pezizomycotina</taxon>
        <taxon>Eurotiomycetes</taxon>
        <taxon>Chaetothyriomycetidae</taxon>
        <taxon>Chaetothyriales</taxon>
        <taxon>Herpotrichiellaceae</taxon>
        <taxon>Cladophialophora</taxon>
    </lineage>
</organism>
<keyword evidence="3" id="KW-1185">Reference proteome</keyword>
<protein>
    <submittedName>
        <fullName evidence="2">Uncharacterized protein</fullName>
    </submittedName>
</protein>
<gene>
    <name evidence="2" type="ORF">Z519_08308</name>
</gene>
<feature type="region of interest" description="Disordered" evidence="1">
    <location>
        <begin position="71"/>
        <end position="111"/>
    </location>
</feature>
<evidence type="ECO:0000313" key="2">
    <source>
        <dbReference type="EMBL" id="KIW91412.1"/>
    </source>
</evidence>
<dbReference type="Proteomes" id="UP000053789">
    <property type="component" value="Unassembled WGS sequence"/>
</dbReference>